<evidence type="ECO:0000313" key="2">
    <source>
        <dbReference type="Ensembl" id="ENSMICP00000034536.2"/>
    </source>
</evidence>
<dbReference type="GeneTree" id="ENSGT00940000161084"/>
<dbReference type="CDD" id="cd00143">
    <property type="entry name" value="PP2Cc"/>
    <property type="match status" value="1"/>
</dbReference>
<reference evidence="2" key="2">
    <citation type="submission" date="2025-08" db="UniProtKB">
        <authorList>
            <consortium name="Ensembl"/>
        </authorList>
    </citation>
    <scope>IDENTIFICATION</scope>
</reference>
<evidence type="ECO:0000313" key="3">
    <source>
        <dbReference type="Proteomes" id="UP000694394"/>
    </source>
</evidence>
<dbReference type="InterPro" id="IPR036457">
    <property type="entry name" value="PPM-type-like_dom_sf"/>
</dbReference>
<dbReference type="Pfam" id="PF00481">
    <property type="entry name" value="PP2C"/>
    <property type="match status" value="2"/>
</dbReference>
<organism evidence="2 3">
    <name type="scientific">Microcebus murinus</name>
    <name type="common">Gray mouse lemur</name>
    <name type="synonym">Lemur murinus</name>
    <dbReference type="NCBI Taxonomy" id="30608"/>
    <lineage>
        <taxon>Eukaryota</taxon>
        <taxon>Metazoa</taxon>
        <taxon>Chordata</taxon>
        <taxon>Craniata</taxon>
        <taxon>Vertebrata</taxon>
        <taxon>Euteleostomi</taxon>
        <taxon>Mammalia</taxon>
        <taxon>Eutheria</taxon>
        <taxon>Euarchontoglires</taxon>
        <taxon>Primates</taxon>
        <taxon>Strepsirrhini</taxon>
        <taxon>Lemuriformes</taxon>
        <taxon>Cheirogaleidae</taxon>
        <taxon>Microcebus</taxon>
    </lineage>
</organism>
<dbReference type="SUPFAM" id="SSF81606">
    <property type="entry name" value="PP2C-like"/>
    <property type="match status" value="1"/>
</dbReference>
<dbReference type="InterPro" id="IPR015655">
    <property type="entry name" value="PP2C"/>
</dbReference>
<dbReference type="AlphaFoldDB" id="A0A8C5W737"/>
<dbReference type="Gene3D" id="3.60.40.10">
    <property type="entry name" value="PPM-type phosphatase domain"/>
    <property type="match status" value="1"/>
</dbReference>
<dbReference type="GO" id="GO:0005739">
    <property type="term" value="C:mitochondrion"/>
    <property type="evidence" value="ECO:0007669"/>
    <property type="project" value="TreeGrafter"/>
</dbReference>
<accession>A0A8C5W737</accession>
<sequence length="255" mass="28450">MHLSGRMVLPSDSFVREQGLRASGLGLPQDEVIGRELEASGQVGGCTALVAVSLQGKLYVANAGDSRAILVRRDEVRLLSSEFTPETERQRIQQLAFVYPELLAGEFTRLEFPRRLKGDDLGQKVLFRDHHMSALVHLLELFAITSHLSCPQARLLGTLAVSRGLGDHQLRVLDTNIQLKPFLLSVPQVTVLAMDQLELQEEDVVVMATDGLWDVLSNEQVAWLVRSFLPGNREDPHRYCSCWRPAWAWVGVSSN</sequence>
<dbReference type="EMBL" id="ABDC03018255">
    <property type="status" value="NOT_ANNOTATED_CDS"/>
    <property type="molecule type" value="Genomic_DNA"/>
</dbReference>
<reference evidence="2" key="1">
    <citation type="submission" date="2016-12" db="EMBL/GenBank/DDBJ databases">
        <title>Mouse lemur reference genome and diversity panel.</title>
        <authorList>
            <person name="Harris R."/>
            <person name="Larsen P."/>
            <person name="Liu Y."/>
            <person name="Hughes D.S."/>
            <person name="Murali S."/>
            <person name="Raveendran M."/>
            <person name="Korchina V."/>
            <person name="Wang M."/>
            <person name="Jhangiani S."/>
            <person name="Bandaranaike D."/>
            <person name="Bellair M."/>
            <person name="Blankenburg K."/>
            <person name="Chao H."/>
            <person name="Dahdouli M."/>
            <person name="Dinh H."/>
            <person name="Doddapaneni H."/>
            <person name="English A."/>
            <person name="Firestine M."/>
            <person name="Gnanaolivu R."/>
            <person name="Gross S."/>
            <person name="Hernandez B."/>
            <person name="Javaid M."/>
            <person name="Jayaseelan J."/>
            <person name="Jones J."/>
            <person name="Khan Z."/>
            <person name="Kovar C."/>
            <person name="Kurapati P."/>
            <person name="Le B."/>
            <person name="Lee S."/>
            <person name="Li M."/>
            <person name="Mathew T."/>
            <person name="Narasimhan A."/>
            <person name="Ngo D."/>
            <person name="Nguyen L."/>
            <person name="Okwuonu G."/>
            <person name="Ongeri F."/>
            <person name="Osuji N."/>
            <person name="Pu L.-L."/>
            <person name="Puazo M."/>
            <person name="Quiroz J."/>
            <person name="Raj R."/>
            <person name="Rajbhandari K."/>
            <person name="Reid J.G."/>
            <person name="Santibanez J."/>
            <person name="Sexton D."/>
            <person name="Skinner E."/>
            <person name="Vee V."/>
            <person name="Weissenberger G."/>
            <person name="Wu Y."/>
            <person name="Xin Y."/>
            <person name="Han Y."/>
            <person name="Campbell C."/>
            <person name="Brown A."/>
            <person name="Sullivan B."/>
            <person name="Shelton J."/>
            <person name="Brown S."/>
            <person name="Dudchenko O."/>
            <person name="Machol I."/>
            <person name="Durand N."/>
            <person name="Shamim M."/>
            <person name="Lieberman A."/>
            <person name="Muzny D.M."/>
            <person name="Richards S."/>
            <person name="Yoder A."/>
            <person name="Worley K.C."/>
            <person name="Rogers J."/>
            <person name="Gibbs R.A."/>
        </authorList>
    </citation>
    <scope>NUCLEOTIDE SEQUENCE [LARGE SCALE GENOMIC DNA]</scope>
</reference>
<dbReference type="GO" id="GO:0004741">
    <property type="term" value="F:[pyruvate dehydrogenase (acetyl-transferring)]-phosphatase activity"/>
    <property type="evidence" value="ECO:0007669"/>
    <property type="project" value="TreeGrafter"/>
</dbReference>
<dbReference type="PANTHER" id="PTHR13832:SF236">
    <property type="entry name" value="PROTEIN PHOSPHATASE 1M"/>
    <property type="match status" value="1"/>
</dbReference>
<feature type="domain" description="PPM-type phosphatase" evidence="1">
    <location>
        <begin position="1"/>
        <end position="255"/>
    </location>
</feature>
<dbReference type="Ensembl" id="ENSMICT00000034548.2">
    <property type="protein sequence ID" value="ENSMICP00000034536.2"/>
    <property type="gene ID" value="ENSMICG00000002725.3"/>
</dbReference>
<evidence type="ECO:0000259" key="1">
    <source>
        <dbReference type="PROSITE" id="PS51746"/>
    </source>
</evidence>
<protein>
    <submittedName>
        <fullName evidence="2">Protein phosphatase, Mg2+/Mn2+ dependent 1M</fullName>
    </submittedName>
</protein>
<name>A0A8C5W737_MICMU</name>
<keyword evidence="3" id="KW-1185">Reference proteome</keyword>
<proteinExistence type="predicted"/>
<dbReference type="Proteomes" id="UP000694394">
    <property type="component" value="Chromosome 14"/>
</dbReference>
<dbReference type="InterPro" id="IPR001932">
    <property type="entry name" value="PPM-type_phosphatase-like_dom"/>
</dbReference>
<dbReference type="PANTHER" id="PTHR13832">
    <property type="entry name" value="PROTEIN PHOSPHATASE 2C"/>
    <property type="match status" value="1"/>
</dbReference>
<dbReference type="SMART" id="SM00332">
    <property type="entry name" value="PP2Cc"/>
    <property type="match status" value="1"/>
</dbReference>
<reference evidence="2" key="3">
    <citation type="submission" date="2025-09" db="UniProtKB">
        <authorList>
            <consortium name="Ensembl"/>
        </authorList>
    </citation>
    <scope>IDENTIFICATION</scope>
</reference>
<gene>
    <name evidence="2" type="primary">PPM1M</name>
</gene>
<dbReference type="PROSITE" id="PS51746">
    <property type="entry name" value="PPM_2"/>
    <property type="match status" value="1"/>
</dbReference>